<dbReference type="AlphaFoldDB" id="A0A3S4WJM4"/>
<keyword evidence="1" id="KW-0238">DNA-binding</keyword>
<dbReference type="PANTHER" id="PTHR30204:SF97">
    <property type="entry name" value="MERR FAMILY REGULATORY PROTEIN"/>
    <property type="match status" value="1"/>
</dbReference>
<evidence type="ECO:0000256" key="1">
    <source>
        <dbReference type="ARBA" id="ARBA00023125"/>
    </source>
</evidence>
<dbReference type="Pfam" id="PF13411">
    <property type="entry name" value="MerR_1"/>
    <property type="match status" value="1"/>
</dbReference>
<sequence>MLRHYQEQGVLTPFAVDPFTGHRYYHPDQLVDAHWITRLREAGLPVAQIREVMADRDDPERLSGLLSAHAEHLRAEHARLGEMSAARDVIVATLHGSYDGVPEATAVLGSYVAAHDLRTGPMFNIYRVSPAQDPDPAAWVTDVCLPVIDA</sequence>
<dbReference type="EMBL" id="LR134363">
    <property type="protein sequence ID" value="VEG74354.1"/>
    <property type="molecule type" value="Genomic_DNA"/>
</dbReference>
<gene>
    <name evidence="3" type="ORF">NCTC11923_00988</name>
</gene>
<feature type="domain" description="HTH merR-type" evidence="2">
    <location>
        <begin position="1"/>
        <end position="55"/>
    </location>
</feature>
<dbReference type="GO" id="GO:0003700">
    <property type="term" value="F:DNA-binding transcription factor activity"/>
    <property type="evidence" value="ECO:0007669"/>
    <property type="project" value="InterPro"/>
</dbReference>
<dbReference type="KEGG" id="asla:NCTC11923_00988"/>
<dbReference type="SUPFAM" id="SSF55136">
    <property type="entry name" value="Probable bacterial effector-binding domain"/>
    <property type="match status" value="1"/>
</dbReference>
<name>A0A3S4WJM4_9ACTO</name>
<protein>
    <submittedName>
        <fullName evidence="3">Transcriptional regulator, effector-binding domain/component</fullName>
    </submittedName>
</protein>
<dbReference type="InterPro" id="IPR000551">
    <property type="entry name" value="MerR-type_HTH_dom"/>
</dbReference>
<dbReference type="InterPro" id="IPR011256">
    <property type="entry name" value="Reg_factor_effector_dom_sf"/>
</dbReference>
<dbReference type="InterPro" id="IPR009061">
    <property type="entry name" value="DNA-bd_dom_put_sf"/>
</dbReference>
<dbReference type="PANTHER" id="PTHR30204">
    <property type="entry name" value="REDOX-CYCLING DRUG-SENSING TRANSCRIPTIONAL ACTIVATOR SOXR"/>
    <property type="match status" value="1"/>
</dbReference>
<accession>A0A3S4WJM4</accession>
<dbReference type="PROSITE" id="PS50937">
    <property type="entry name" value="HTH_MERR_2"/>
    <property type="match status" value="1"/>
</dbReference>
<evidence type="ECO:0000313" key="4">
    <source>
        <dbReference type="Proteomes" id="UP000276899"/>
    </source>
</evidence>
<dbReference type="GO" id="GO:0003677">
    <property type="term" value="F:DNA binding"/>
    <property type="evidence" value="ECO:0007669"/>
    <property type="project" value="UniProtKB-KW"/>
</dbReference>
<dbReference type="InterPro" id="IPR047057">
    <property type="entry name" value="MerR_fam"/>
</dbReference>
<dbReference type="Gene3D" id="1.10.1660.10">
    <property type="match status" value="1"/>
</dbReference>
<evidence type="ECO:0000313" key="3">
    <source>
        <dbReference type="EMBL" id="VEG74354.1"/>
    </source>
</evidence>
<dbReference type="STRING" id="1278298.GCA_000428685_02374"/>
<reference evidence="3 4" key="1">
    <citation type="submission" date="2018-12" db="EMBL/GenBank/DDBJ databases">
        <authorList>
            <consortium name="Pathogen Informatics"/>
        </authorList>
    </citation>
    <scope>NUCLEOTIDE SEQUENCE [LARGE SCALE GENOMIC DNA]</scope>
    <source>
        <strain evidence="3 4">NCTC11923</strain>
    </source>
</reference>
<evidence type="ECO:0000259" key="2">
    <source>
        <dbReference type="PROSITE" id="PS50937"/>
    </source>
</evidence>
<dbReference type="SUPFAM" id="SSF46955">
    <property type="entry name" value="Putative DNA-binding domain"/>
    <property type="match status" value="1"/>
</dbReference>
<organism evidence="3 4">
    <name type="scientific">Actinomyces slackii</name>
    <dbReference type="NCBI Taxonomy" id="52774"/>
    <lineage>
        <taxon>Bacteria</taxon>
        <taxon>Bacillati</taxon>
        <taxon>Actinomycetota</taxon>
        <taxon>Actinomycetes</taxon>
        <taxon>Actinomycetales</taxon>
        <taxon>Actinomycetaceae</taxon>
        <taxon>Actinomyces</taxon>
    </lineage>
</organism>
<keyword evidence="4" id="KW-1185">Reference proteome</keyword>
<dbReference type="Proteomes" id="UP000276899">
    <property type="component" value="Chromosome"/>
</dbReference>
<proteinExistence type="predicted"/>